<evidence type="ECO:0000313" key="2">
    <source>
        <dbReference type="EMBL" id="KAF2758040.1"/>
    </source>
</evidence>
<feature type="compositionally biased region" description="Basic and acidic residues" evidence="1">
    <location>
        <begin position="366"/>
        <end position="383"/>
    </location>
</feature>
<evidence type="ECO:0000313" key="3">
    <source>
        <dbReference type="Proteomes" id="UP000799437"/>
    </source>
</evidence>
<feature type="region of interest" description="Disordered" evidence="1">
    <location>
        <begin position="174"/>
        <end position="245"/>
    </location>
</feature>
<dbReference type="Proteomes" id="UP000799437">
    <property type="component" value="Unassembled WGS sequence"/>
</dbReference>
<proteinExistence type="predicted"/>
<feature type="compositionally biased region" description="Polar residues" evidence="1">
    <location>
        <begin position="30"/>
        <end position="41"/>
    </location>
</feature>
<feature type="compositionally biased region" description="Polar residues" evidence="1">
    <location>
        <begin position="260"/>
        <end position="271"/>
    </location>
</feature>
<sequence length="392" mass="43788">MAPSQHHLPLHHRRTPSQQSRSSSHDGSLPDQSAYRTTVNSHTEDIHLAPPPLFFSGGRNRNRKPAGLRDLMRRRTEGDSEEQQDEQPTSGNSASLLSPNYQTEAQPIRSAPPTVTTYQQAQRSHSQPPGSRAVSNQYPSPISSFDRPDGEMYGQASHASEPWANNWSIRPASTYPPPHASQHYDERPHSYYAGQSHSHYQPHASYTHQEPYHTYQSQSQLQPQLEISPQPSQMHRESVDEGFDDPTESAMFAEALSGFSGPSTPFTLQSPQSPPAHTAYLSHTSLLPPASRPPPIRTQTANLQQTTSNVYLQPSSSYSYSSNVSFNDNRSPNHAMNLAILSISGDEEDRPPDEELPNYAQSQAEEAARRRYEAASRAAELEQRWAAGRRRH</sequence>
<dbReference type="RefSeq" id="XP_033600491.1">
    <property type="nucleotide sequence ID" value="XM_033741185.1"/>
</dbReference>
<feature type="compositionally biased region" description="Polar residues" evidence="1">
    <location>
        <begin position="86"/>
        <end position="105"/>
    </location>
</feature>
<feature type="compositionally biased region" description="Polar residues" evidence="1">
    <location>
        <begin position="193"/>
        <end position="233"/>
    </location>
</feature>
<accession>A0A6A6W7V8</accession>
<feature type="region of interest" description="Disordered" evidence="1">
    <location>
        <begin position="257"/>
        <end position="298"/>
    </location>
</feature>
<dbReference type="GeneID" id="54482239"/>
<dbReference type="EMBL" id="ML996572">
    <property type="protein sequence ID" value="KAF2758040.1"/>
    <property type="molecule type" value="Genomic_DNA"/>
</dbReference>
<keyword evidence="3" id="KW-1185">Reference proteome</keyword>
<dbReference type="AlphaFoldDB" id="A0A6A6W7V8"/>
<feature type="region of interest" description="Disordered" evidence="1">
    <location>
        <begin position="343"/>
        <end position="392"/>
    </location>
</feature>
<feature type="compositionally biased region" description="Polar residues" evidence="1">
    <location>
        <begin position="113"/>
        <end position="143"/>
    </location>
</feature>
<reference evidence="2" key="1">
    <citation type="journal article" date="2020" name="Stud. Mycol.">
        <title>101 Dothideomycetes genomes: a test case for predicting lifestyles and emergence of pathogens.</title>
        <authorList>
            <person name="Haridas S."/>
            <person name="Albert R."/>
            <person name="Binder M."/>
            <person name="Bloem J."/>
            <person name="Labutti K."/>
            <person name="Salamov A."/>
            <person name="Andreopoulos B."/>
            <person name="Baker S."/>
            <person name="Barry K."/>
            <person name="Bills G."/>
            <person name="Bluhm B."/>
            <person name="Cannon C."/>
            <person name="Castanera R."/>
            <person name="Culley D."/>
            <person name="Daum C."/>
            <person name="Ezra D."/>
            <person name="Gonzalez J."/>
            <person name="Henrissat B."/>
            <person name="Kuo A."/>
            <person name="Liang C."/>
            <person name="Lipzen A."/>
            <person name="Lutzoni F."/>
            <person name="Magnuson J."/>
            <person name="Mondo S."/>
            <person name="Nolan M."/>
            <person name="Ohm R."/>
            <person name="Pangilinan J."/>
            <person name="Park H.-J."/>
            <person name="Ramirez L."/>
            <person name="Alfaro M."/>
            <person name="Sun H."/>
            <person name="Tritt A."/>
            <person name="Yoshinaga Y."/>
            <person name="Zwiers L.-H."/>
            <person name="Turgeon B."/>
            <person name="Goodwin S."/>
            <person name="Spatafora J."/>
            <person name="Crous P."/>
            <person name="Grigoriev I."/>
        </authorList>
    </citation>
    <scope>NUCLEOTIDE SEQUENCE</scope>
    <source>
        <strain evidence="2">CBS 121739</strain>
    </source>
</reference>
<feature type="compositionally biased region" description="Acidic residues" evidence="1">
    <location>
        <begin position="345"/>
        <end position="356"/>
    </location>
</feature>
<evidence type="ECO:0000256" key="1">
    <source>
        <dbReference type="SAM" id="MobiDB-lite"/>
    </source>
</evidence>
<protein>
    <submittedName>
        <fullName evidence="2">Uncharacterized protein</fullName>
    </submittedName>
</protein>
<name>A0A6A6W7V8_9PEZI</name>
<organism evidence="2 3">
    <name type="scientific">Pseudovirgaria hyperparasitica</name>
    <dbReference type="NCBI Taxonomy" id="470096"/>
    <lineage>
        <taxon>Eukaryota</taxon>
        <taxon>Fungi</taxon>
        <taxon>Dikarya</taxon>
        <taxon>Ascomycota</taxon>
        <taxon>Pezizomycotina</taxon>
        <taxon>Dothideomycetes</taxon>
        <taxon>Dothideomycetes incertae sedis</taxon>
        <taxon>Acrospermales</taxon>
        <taxon>Acrospermaceae</taxon>
        <taxon>Pseudovirgaria</taxon>
    </lineage>
</organism>
<feature type="region of interest" description="Disordered" evidence="1">
    <location>
        <begin position="1"/>
        <end position="157"/>
    </location>
</feature>
<gene>
    <name evidence="2" type="ORF">EJ05DRAFT_375265</name>
</gene>